<sequence>MRYFKPLASILVAIIIYVVFRSKNLILYKWIGVSTNSILILFSRNIQNNNYFLNWIIYSLPDGLWLYSLTTIMILIWRNEASKIKYLFIYVGFTIAISHELGQFLHIFRGTFDVGDIVAYIMAILFALITIKFNGGEKHEQKI</sequence>
<name>A0A975AW38_9THEO</name>
<feature type="transmembrane region" description="Helical" evidence="1">
    <location>
        <begin position="87"/>
        <end position="105"/>
    </location>
</feature>
<keyword evidence="3" id="KW-1185">Reference proteome</keyword>
<gene>
    <name evidence="2" type="ORF">ACETAC_01060</name>
</gene>
<keyword evidence="1" id="KW-0472">Membrane</keyword>
<dbReference type="AlphaFoldDB" id="A0A975AW38"/>
<keyword evidence="1" id="KW-1133">Transmembrane helix</keyword>
<accession>A0A975AW38</accession>
<evidence type="ECO:0000313" key="3">
    <source>
        <dbReference type="Proteomes" id="UP000671913"/>
    </source>
</evidence>
<proteinExistence type="predicted"/>
<evidence type="ECO:0000313" key="2">
    <source>
        <dbReference type="EMBL" id="QSZ27544.1"/>
    </source>
</evidence>
<organism evidence="2 3">
    <name type="scientific">Aceticella autotrophica</name>
    <dbReference type="NCBI Taxonomy" id="2755338"/>
    <lineage>
        <taxon>Bacteria</taxon>
        <taxon>Bacillati</taxon>
        <taxon>Bacillota</taxon>
        <taxon>Clostridia</taxon>
        <taxon>Thermoanaerobacterales</taxon>
        <taxon>Thermoanaerobacteraceae</taxon>
        <taxon>Aceticella</taxon>
    </lineage>
</organism>
<keyword evidence="1" id="KW-0812">Transmembrane</keyword>
<feature type="transmembrane region" description="Helical" evidence="1">
    <location>
        <begin position="117"/>
        <end position="135"/>
    </location>
</feature>
<feature type="transmembrane region" description="Helical" evidence="1">
    <location>
        <begin position="7"/>
        <end position="31"/>
    </location>
</feature>
<dbReference type="EMBL" id="CP060096">
    <property type="protein sequence ID" value="QSZ27544.1"/>
    <property type="molecule type" value="Genomic_DNA"/>
</dbReference>
<protein>
    <submittedName>
        <fullName evidence="2">Uncharacterized protein</fullName>
    </submittedName>
</protein>
<dbReference type="Proteomes" id="UP000671913">
    <property type="component" value="Chromosome"/>
</dbReference>
<dbReference type="RefSeq" id="WP_284680247.1">
    <property type="nucleotide sequence ID" value="NZ_CP060096.1"/>
</dbReference>
<feature type="transmembrane region" description="Helical" evidence="1">
    <location>
        <begin position="51"/>
        <end position="75"/>
    </location>
</feature>
<evidence type="ECO:0000256" key="1">
    <source>
        <dbReference type="SAM" id="Phobius"/>
    </source>
</evidence>
<dbReference type="KEGG" id="aaut:ACETAC_01060"/>
<reference evidence="2" key="1">
    <citation type="submission" date="2020-08" db="EMBL/GenBank/DDBJ databases">
        <title>Genomic insights into the carbon and energy metabolism of the first obligate autotrophic acetogenic bacterium Aceticella autotrophica gen. nov., sp. nov.</title>
        <authorList>
            <person name="Toshchakov S.V."/>
            <person name="Elcheninov A.G."/>
            <person name="Kublanov I.V."/>
            <person name="Frolov E.N."/>
            <person name="Lebedinsky A.V."/>
        </authorList>
    </citation>
    <scope>NUCLEOTIDE SEQUENCE</scope>
    <source>
        <strain evidence="2">3443-3Ac</strain>
    </source>
</reference>